<name>A0AAV4TQ62_CAEEX</name>
<dbReference type="EMBL" id="BPLR01011695">
    <property type="protein sequence ID" value="GIY48280.1"/>
    <property type="molecule type" value="Genomic_DNA"/>
</dbReference>
<gene>
    <name evidence="1" type="ORF">CEXT_624731</name>
</gene>
<comment type="caution">
    <text evidence="1">The sequence shown here is derived from an EMBL/GenBank/DDBJ whole genome shotgun (WGS) entry which is preliminary data.</text>
</comment>
<reference evidence="1 2" key="1">
    <citation type="submission" date="2021-06" db="EMBL/GenBank/DDBJ databases">
        <title>Caerostris extrusa draft genome.</title>
        <authorList>
            <person name="Kono N."/>
            <person name="Arakawa K."/>
        </authorList>
    </citation>
    <scope>NUCLEOTIDE SEQUENCE [LARGE SCALE GENOMIC DNA]</scope>
</reference>
<accession>A0AAV4TQ62</accession>
<sequence length="85" mass="9759">MIGQERSQNDLRKLPDLKVLTAVLIKSCSDMEIKDHENKNKQELFSSNLSIDNMSCEDVKKGSHLYTNDHAFVLDMEEDNYVRAA</sequence>
<dbReference type="AlphaFoldDB" id="A0AAV4TQ62"/>
<evidence type="ECO:0000313" key="1">
    <source>
        <dbReference type="EMBL" id="GIY48280.1"/>
    </source>
</evidence>
<proteinExistence type="predicted"/>
<evidence type="ECO:0000313" key="2">
    <source>
        <dbReference type="Proteomes" id="UP001054945"/>
    </source>
</evidence>
<protein>
    <submittedName>
        <fullName evidence="1">Uncharacterized protein</fullName>
    </submittedName>
</protein>
<dbReference type="Proteomes" id="UP001054945">
    <property type="component" value="Unassembled WGS sequence"/>
</dbReference>
<organism evidence="1 2">
    <name type="scientific">Caerostris extrusa</name>
    <name type="common">Bark spider</name>
    <name type="synonym">Caerostris bankana</name>
    <dbReference type="NCBI Taxonomy" id="172846"/>
    <lineage>
        <taxon>Eukaryota</taxon>
        <taxon>Metazoa</taxon>
        <taxon>Ecdysozoa</taxon>
        <taxon>Arthropoda</taxon>
        <taxon>Chelicerata</taxon>
        <taxon>Arachnida</taxon>
        <taxon>Araneae</taxon>
        <taxon>Araneomorphae</taxon>
        <taxon>Entelegynae</taxon>
        <taxon>Araneoidea</taxon>
        <taxon>Araneidae</taxon>
        <taxon>Caerostris</taxon>
    </lineage>
</organism>
<keyword evidence="2" id="KW-1185">Reference proteome</keyword>